<protein>
    <recommendedName>
        <fullName evidence="2">Protein CPL1-like domain-containing protein</fullName>
    </recommendedName>
</protein>
<feature type="signal peptide" evidence="1">
    <location>
        <begin position="1"/>
        <end position="17"/>
    </location>
</feature>
<dbReference type="Proteomes" id="UP001329825">
    <property type="component" value="Chromosome 5"/>
</dbReference>
<dbReference type="RefSeq" id="XP_062791687.1">
    <property type="nucleotide sequence ID" value="XM_062935636.1"/>
</dbReference>
<keyword evidence="4" id="KW-1185">Reference proteome</keyword>
<proteinExistence type="predicted"/>
<accession>A0ABZ1D053</accession>
<keyword evidence="1" id="KW-0732">Signal</keyword>
<dbReference type="InterPro" id="IPR048661">
    <property type="entry name" value="CPL1-like"/>
</dbReference>
<organism evidence="3 4">
    <name type="scientific">Kwoniella shivajii</name>
    <dbReference type="NCBI Taxonomy" id="564305"/>
    <lineage>
        <taxon>Eukaryota</taxon>
        <taxon>Fungi</taxon>
        <taxon>Dikarya</taxon>
        <taxon>Basidiomycota</taxon>
        <taxon>Agaricomycotina</taxon>
        <taxon>Tremellomycetes</taxon>
        <taxon>Tremellales</taxon>
        <taxon>Cryptococcaceae</taxon>
        <taxon>Kwoniella</taxon>
    </lineage>
</organism>
<dbReference type="PANTHER" id="PTHR35192">
    <property type="entry name" value="PROTEIN, PUTATIVE-RELATED"/>
    <property type="match status" value="1"/>
</dbReference>
<feature type="domain" description="Protein CPL1-like" evidence="2">
    <location>
        <begin position="227"/>
        <end position="296"/>
    </location>
</feature>
<dbReference type="PANTHER" id="PTHR35192:SF2">
    <property type="entry name" value="APPLE DOMAIN-CONTAINING PROTEIN"/>
    <property type="match status" value="1"/>
</dbReference>
<evidence type="ECO:0000256" key="1">
    <source>
        <dbReference type="SAM" id="SignalP"/>
    </source>
</evidence>
<evidence type="ECO:0000313" key="3">
    <source>
        <dbReference type="EMBL" id="WRT66947.1"/>
    </source>
</evidence>
<name>A0ABZ1D053_9TREE</name>
<reference evidence="3 4" key="1">
    <citation type="submission" date="2024-01" db="EMBL/GenBank/DDBJ databases">
        <title>Comparative genomics of Cryptococcus and Kwoniella reveals pathogenesis evolution and contrasting modes of karyotype evolution via chromosome fusion or intercentromeric recombination.</title>
        <authorList>
            <person name="Coelho M.A."/>
            <person name="David-Palma M."/>
            <person name="Shea T."/>
            <person name="Bowers K."/>
            <person name="McGinley-Smith S."/>
            <person name="Mohammad A.W."/>
            <person name="Gnirke A."/>
            <person name="Yurkov A.M."/>
            <person name="Nowrousian M."/>
            <person name="Sun S."/>
            <person name="Cuomo C.A."/>
            <person name="Heitman J."/>
        </authorList>
    </citation>
    <scope>NUCLEOTIDE SEQUENCE [LARGE SCALE GENOMIC DNA]</scope>
    <source>
        <strain evidence="3">CBS 11374</strain>
    </source>
</reference>
<dbReference type="Pfam" id="PF21671">
    <property type="entry name" value="CPL1-like"/>
    <property type="match status" value="1"/>
</dbReference>
<sequence>MFCCVLLLLALIDSVWSYAYVGCFSRPQVLNGQVAEWQSDDSPWCPDLCASQGKLYAYHYSQWRGGPGIDQFCLCTNSAPDYQYMTNGWEPCDPGYDTPGDVGVTAITPSWNFIHSYPPLDVPQYSIPVDDVFDCFSLCSNSQYARMYFIEDNSQGECACYDNDDLWSNEPFTTCRYNDFNIWQRSISPSAFAKRRNHGAKRLDQKKSFCPKGLTACSVIEGDLRGYECVDTASDLESRGGCSLGQHEIGQPDPSDLSPLGIGCTAIPGVVVNSVTCLEGTCFIGACEEGFILQHNSCLPT</sequence>
<dbReference type="EMBL" id="CP141885">
    <property type="protein sequence ID" value="WRT66947.1"/>
    <property type="molecule type" value="Genomic_DNA"/>
</dbReference>
<evidence type="ECO:0000313" key="4">
    <source>
        <dbReference type="Proteomes" id="UP001329825"/>
    </source>
</evidence>
<dbReference type="GeneID" id="87956043"/>
<gene>
    <name evidence="3" type="ORF">IL334_003912</name>
</gene>
<dbReference type="InterPro" id="IPR038955">
    <property type="entry name" value="PriA/CPL1_fungi"/>
</dbReference>
<feature type="chain" id="PRO_5045191339" description="Protein CPL1-like domain-containing protein" evidence="1">
    <location>
        <begin position="18"/>
        <end position="301"/>
    </location>
</feature>
<evidence type="ECO:0000259" key="2">
    <source>
        <dbReference type="Pfam" id="PF21671"/>
    </source>
</evidence>